<protein>
    <submittedName>
        <fullName evidence="1">Uncharacterized protein</fullName>
    </submittedName>
</protein>
<organism evidence="1 2">
    <name type="scientific">Amblyomma americanum</name>
    <name type="common">Lone star tick</name>
    <dbReference type="NCBI Taxonomy" id="6943"/>
    <lineage>
        <taxon>Eukaryota</taxon>
        <taxon>Metazoa</taxon>
        <taxon>Ecdysozoa</taxon>
        <taxon>Arthropoda</taxon>
        <taxon>Chelicerata</taxon>
        <taxon>Arachnida</taxon>
        <taxon>Acari</taxon>
        <taxon>Parasitiformes</taxon>
        <taxon>Ixodida</taxon>
        <taxon>Ixodoidea</taxon>
        <taxon>Ixodidae</taxon>
        <taxon>Amblyomminae</taxon>
        <taxon>Amblyomma</taxon>
    </lineage>
</organism>
<evidence type="ECO:0000313" key="2">
    <source>
        <dbReference type="Proteomes" id="UP001321473"/>
    </source>
</evidence>
<sequence>MTSEMAPTPGCCSTGRSFCSSSYNRRTAAMSEPLLQGALHARRLLSKVSHCARRVAHKSHEKLLFHSSHKMTHLLRFRHGRICAFEEPRHVFYEHCDAFIWPLRLGLQGDFNSLLPFVAAEAVEQLSPEVLPGGDCGFVVFKPRLGGVFQGKIDIA</sequence>
<dbReference type="AlphaFoldDB" id="A0AAQ4EK18"/>
<name>A0AAQ4EK18_AMBAM</name>
<dbReference type="EMBL" id="JARKHS020014536">
    <property type="protein sequence ID" value="KAK8775106.1"/>
    <property type="molecule type" value="Genomic_DNA"/>
</dbReference>
<keyword evidence="2" id="KW-1185">Reference proteome</keyword>
<proteinExistence type="predicted"/>
<evidence type="ECO:0000313" key="1">
    <source>
        <dbReference type="EMBL" id="KAK8775106.1"/>
    </source>
</evidence>
<accession>A0AAQ4EK18</accession>
<reference evidence="1 2" key="1">
    <citation type="journal article" date="2023" name="Arcadia Sci">
        <title>De novo assembly of a long-read Amblyomma americanum tick genome.</title>
        <authorList>
            <person name="Chou S."/>
            <person name="Poskanzer K.E."/>
            <person name="Rollins M."/>
            <person name="Thuy-Boun P.S."/>
        </authorList>
    </citation>
    <scope>NUCLEOTIDE SEQUENCE [LARGE SCALE GENOMIC DNA]</scope>
    <source>
        <strain evidence="1">F_SG_1</strain>
        <tissue evidence="1">Salivary glands</tissue>
    </source>
</reference>
<dbReference type="Proteomes" id="UP001321473">
    <property type="component" value="Unassembled WGS sequence"/>
</dbReference>
<comment type="caution">
    <text evidence="1">The sequence shown here is derived from an EMBL/GenBank/DDBJ whole genome shotgun (WGS) entry which is preliminary data.</text>
</comment>
<gene>
    <name evidence="1" type="ORF">V5799_031550</name>
</gene>